<evidence type="ECO:0000313" key="4">
    <source>
        <dbReference type="Proteomes" id="UP000663852"/>
    </source>
</evidence>
<comment type="caution">
    <text evidence="1">The sequence shown here is derived from an EMBL/GenBank/DDBJ whole genome shotgun (WGS) entry which is preliminary data.</text>
</comment>
<evidence type="ECO:0000313" key="3">
    <source>
        <dbReference type="Proteomes" id="UP000663828"/>
    </source>
</evidence>
<dbReference type="SUPFAM" id="SSF53474">
    <property type="entry name" value="alpha/beta-Hydrolases"/>
    <property type="match status" value="1"/>
</dbReference>
<dbReference type="Proteomes" id="UP000663852">
    <property type="component" value="Unassembled WGS sequence"/>
</dbReference>
<reference evidence="1" key="1">
    <citation type="submission" date="2021-02" db="EMBL/GenBank/DDBJ databases">
        <authorList>
            <person name="Nowell W R."/>
        </authorList>
    </citation>
    <scope>NUCLEOTIDE SEQUENCE</scope>
</reference>
<gene>
    <name evidence="1" type="ORF">EDS130_LOCUS23302</name>
    <name evidence="2" type="ORF">XAT740_LOCUS53846</name>
</gene>
<dbReference type="InterPro" id="IPR029058">
    <property type="entry name" value="AB_hydrolase_fold"/>
</dbReference>
<evidence type="ECO:0000313" key="1">
    <source>
        <dbReference type="EMBL" id="CAF1163972.1"/>
    </source>
</evidence>
<name>A0A814TP46_ADIRI</name>
<evidence type="ECO:0000313" key="2">
    <source>
        <dbReference type="EMBL" id="CAF1644180.1"/>
    </source>
</evidence>
<dbReference type="Proteomes" id="UP000663828">
    <property type="component" value="Unassembled WGS sequence"/>
</dbReference>
<sequence>MLHNRLRPVRRLSNTSSPANSLPTMFFIHNGGFPYGYATEPIYEAEHKYEVSLRNLYQSMLKPDVSVFLATENGLNDIKDNYRILAQRLVTAWVKGNINALGSDPN</sequence>
<dbReference type="Gene3D" id="3.40.50.1820">
    <property type="entry name" value="alpha/beta hydrolase"/>
    <property type="match status" value="1"/>
</dbReference>
<keyword evidence="3" id="KW-1185">Reference proteome</keyword>
<organism evidence="1 4">
    <name type="scientific">Adineta ricciae</name>
    <name type="common">Rotifer</name>
    <dbReference type="NCBI Taxonomy" id="249248"/>
    <lineage>
        <taxon>Eukaryota</taxon>
        <taxon>Metazoa</taxon>
        <taxon>Spiralia</taxon>
        <taxon>Gnathifera</taxon>
        <taxon>Rotifera</taxon>
        <taxon>Eurotatoria</taxon>
        <taxon>Bdelloidea</taxon>
        <taxon>Adinetida</taxon>
        <taxon>Adinetidae</taxon>
        <taxon>Adineta</taxon>
    </lineage>
</organism>
<accession>A0A814TP46</accession>
<dbReference type="AlphaFoldDB" id="A0A814TP46"/>
<protein>
    <submittedName>
        <fullName evidence="1">Uncharacterized protein</fullName>
    </submittedName>
</protein>
<proteinExistence type="predicted"/>
<dbReference type="EMBL" id="CAJNOJ010000126">
    <property type="protein sequence ID" value="CAF1163972.1"/>
    <property type="molecule type" value="Genomic_DNA"/>
</dbReference>
<dbReference type="EMBL" id="CAJNOR010009393">
    <property type="protein sequence ID" value="CAF1644180.1"/>
    <property type="molecule type" value="Genomic_DNA"/>
</dbReference>